<dbReference type="AlphaFoldDB" id="A0A2T0B4C7"/>
<gene>
    <name evidence="2" type="ORF">CLLI_14960</name>
</gene>
<dbReference type="RefSeq" id="WP_106063608.1">
    <property type="nucleotide sequence ID" value="NZ_PVXO01000041.1"/>
</dbReference>
<evidence type="ECO:0000313" key="3">
    <source>
        <dbReference type="Proteomes" id="UP000239706"/>
    </source>
</evidence>
<keyword evidence="1" id="KW-0732">Signal</keyword>
<protein>
    <recommendedName>
        <fullName evidence="4">DUF4367 domain-containing protein</fullName>
    </recommendedName>
</protein>
<evidence type="ECO:0000313" key="2">
    <source>
        <dbReference type="EMBL" id="PRR78627.1"/>
    </source>
</evidence>
<accession>A0A2T0B4C7</accession>
<comment type="caution">
    <text evidence="2">The sequence shown here is derived from an EMBL/GenBank/DDBJ whole genome shotgun (WGS) entry which is preliminary data.</text>
</comment>
<sequence length="138" mass="15681">MLKRAILILIIILLPSANIHAEEYKKVEIFDIDKGKVVKVVKSNSKIQKAAVSYINEITGIYCKFKPIPDKGYGIKISLQPSVTIKNKWIDTVIDEVIIIIPKDEDPPFLIIFENKDKLLCFTFKGDIDILLKKLSLP</sequence>
<dbReference type="Proteomes" id="UP000239706">
    <property type="component" value="Unassembled WGS sequence"/>
</dbReference>
<organism evidence="2 3">
    <name type="scientific">Clostridium liquoris</name>
    <dbReference type="NCBI Taxonomy" id="1289519"/>
    <lineage>
        <taxon>Bacteria</taxon>
        <taxon>Bacillati</taxon>
        <taxon>Bacillota</taxon>
        <taxon>Clostridia</taxon>
        <taxon>Eubacteriales</taxon>
        <taxon>Clostridiaceae</taxon>
        <taxon>Clostridium</taxon>
    </lineage>
</organism>
<proteinExistence type="predicted"/>
<feature type="chain" id="PRO_5015494234" description="DUF4367 domain-containing protein" evidence="1">
    <location>
        <begin position="22"/>
        <end position="138"/>
    </location>
</feature>
<name>A0A2T0B4C7_9CLOT</name>
<dbReference type="EMBL" id="PVXO01000041">
    <property type="protein sequence ID" value="PRR78627.1"/>
    <property type="molecule type" value="Genomic_DNA"/>
</dbReference>
<evidence type="ECO:0008006" key="4">
    <source>
        <dbReference type="Google" id="ProtNLM"/>
    </source>
</evidence>
<feature type="signal peptide" evidence="1">
    <location>
        <begin position="1"/>
        <end position="21"/>
    </location>
</feature>
<evidence type="ECO:0000256" key="1">
    <source>
        <dbReference type="SAM" id="SignalP"/>
    </source>
</evidence>
<keyword evidence="3" id="KW-1185">Reference proteome</keyword>
<dbReference type="OrthoDB" id="2083243at2"/>
<reference evidence="2 3" key="1">
    <citation type="submission" date="2018-03" db="EMBL/GenBank/DDBJ databases">
        <title>Genome sequence of Clostridium liquoris DSM 100320.</title>
        <authorList>
            <person name="Poehlein A."/>
            <person name="Daniel R."/>
        </authorList>
    </citation>
    <scope>NUCLEOTIDE SEQUENCE [LARGE SCALE GENOMIC DNA]</scope>
    <source>
        <strain evidence="2 3">DSM 100320</strain>
    </source>
</reference>